<proteinExistence type="predicted"/>
<keyword evidence="4" id="KW-1185">Reference proteome</keyword>
<organism evidence="3 4">
    <name type="scientific">Stephania cephalantha</name>
    <dbReference type="NCBI Taxonomy" id="152367"/>
    <lineage>
        <taxon>Eukaryota</taxon>
        <taxon>Viridiplantae</taxon>
        <taxon>Streptophyta</taxon>
        <taxon>Embryophyta</taxon>
        <taxon>Tracheophyta</taxon>
        <taxon>Spermatophyta</taxon>
        <taxon>Magnoliopsida</taxon>
        <taxon>Ranunculales</taxon>
        <taxon>Menispermaceae</taxon>
        <taxon>Menispermoideae</taxon>
        <taxon>Cissampelideae</taxon>
        <taxon>Stephania</taxon>
    </lineage>
</organism>
<dbReference type="GO" id="GO:0004523">
    <property type="term" value="F:RNA-DNA hybrid ribonuclease activity"/>
    <property type="evidence" value="ECO:0007669"/>
    <property type="project" value="InterPro"/>
</dbReference>
<feature type="region of interest" description="Disordered" evidence="1">
    <location>
        <begin position="91"/>
        <end position="147"/>
    </location>
</feature>
<dbReference type="EMBL" id="JBBNAG010000009">
    <property type="protein sequence ID" value="KAK9104866.1"/>
    <property type="molecule type" value="Genomic_DNA"/>
</dbReference>
<accession>A0AAP0I1L6</accession>
<dbReference type="AlphaFoldDB" id="A0AAP0I1L6"/>
<dbReference type="Pfam" id="PF13456">
    <property type="entry name" value="RVT_3"/>
    <property type="match status" value="1"/>
</dbReference>
<reference evidence="3 4" key="1">
    <citation type="submission" date="2024-01" db="EMBL/GenBank/DDBJ databases">
        <title>Genome assemblies of Stephania.</title>
        <authorList>
            <person name="Yang L."/>
        </authorList>
    </citation>
    <scope>NUCLEOTIDE SEQUENCE [LARGE SCALE GENOMIC DNA]</scope>
    <source>
        <strain evidence="3">JXDWG</strain>
        <tissue evidence="3">Leaf</tissue>
    </source>
</reference>
<feature type="compositionally biased region" description="Basic and acidic residues" evidence="1">
    <location>
        <begin position="94"/>
        <end position="108"/>
    </location>
</feature>
<dbReference type="InterPro" id="IPR002156">
    <property type="entry name" value="RNaseH_domain"/>
</dbReference>
<evidence type="ECO:0000313" key="4">
    <source>
        <dbReference type="Proteomes" id="UP001419268"/>
    </source>
</evidence>
<evidence type="ECO:0000313" key="3">
    <source>
        <dbReference type="EMBL" id="KAK9104866.1"/>
    </source>
</evidence>
<gene>
    <name evidence="3" type="ORF">Scep_021710</name>
</gene>
<feature type="domain" description="RNase H type-1" evidence="2">
    <location>
        <begin position="2"/>
        <end position="80"/>
    </location>
</feature>
<protein>
    <recommendedName>
        <fullName evidence="2">RNase H type-1 domain-containing protein</fullName>
    </recommendedName>
</protein>
<dbReference type="GO" id="GO:0003676">
    <property type="term" value="F:nucleic acid binding"/>
    <property type="evidence" value="ECO:0007669"/>
    <property type="project" value="InterPro"/>
</dbReference>
<feature type="compositionally biased region" description="Polar residues" evidence="1">
    <location>
        <begin position="136"/>
        <end position="147"/>
    </location>
</feature>
<comment type="caution">
    <text evidence="3">The sequence shown here is derived from an EMBL/GenBank/DDBJ whole genome shotgun (WGS) entry which is preliminary data.</text>
</comment>
<sequence length="147" mass="15670">MRWVLTNRVDSVLKAGSIWLGVSSSAAVAEGWAIKCTLQSCLVNQELRRVCSDAKEVVDTLNSSIPLNCEVDLVTLDIKASFDMARVKAAVSRQDVDGEPTRAQRRVEATQTSSVRGRPSSGDAVEADASNVPVGSRSSSKAETTTS</sequence>
<evidence type="ECO:0000259" key="2">
    <source>
        <dbReference type="Pfam" id="PF13456"/>
    </source>
</evidence>
<dbReference type="Proteomes" id="UP001419268">
    <property type="component" value="Unassembled WGS sequence"/>
</dbReference>
<evidence type="ECO:0000256" key="1">
    <source>
        <dbReference type="SAM" id="MobiDB-lite"/>
    </source>
</evidence>
<name>A0AAP0I1L6_9MAGN</name>